<dbReference type="AlphaFoldDB" id="A0A2I0AFN8"/>
<keyword evidence="3" id="KW-1185">Reference proteome</keyword>
<evidence type="ECO:0000256" key="1">
    <source>
        <dbReference type="SAM" id="MobiDB-lite"/>
    </source>
</evidence>
<organism evidence="2 3">
    <name type="scientific">Apostasia shenzhenica</name>
    <dbReference type="NCBI Taxonomy" id="1088818"/>
    <lineage>
        <taxon>Eukaryota</taxon>
        <taxon>Viridiplantae</taxon>
        <taxon>Streptophyta</taxon>
        <taxon>Embryophyta</taxon>
        <taxon>Tracheophyta</taxon>
        <taxon>Spermatophyta</taxon>
        <taxon>Magnoliopsida</taxon>
        <taxon>Liliopsida</taxon>
        <taxon>Asparagales</taxon>
        <taxon>Orchidaceae</taxon>
        <taxon>Apostasioideae</taxon>
        <taxon>Apostasia</taxon>
    </lineage>
</organism>
<evidence type="ECO:0000313" key="2">
    <source>
        <dbReference type="EMBL" id="PKA54379.1"/>
    </source>
</evidence>
<feature type="region of interest" description="Disordered" evidence="1">
    <location>
        <begin position="58"/>
        <end position="81"/>
    </location>
</feature>
<sequence>MAAAIAAALATSLCSSSPLSLYSPSSRANVFFSSLHDHLPRSRCHSIRRGGIGEEVETVSQKRFSGKGKDEKTFFPADGSRGEAGVSNSAAFASARIQRKDGGLVIDLKDQQA</sequence>
<dbReference type="EMBL" id="KZ451982">
    <property type="protein sequence ID" value="PKA54379.1"/>
    <property type="molecule type" value="Genomic_DNA"/>
</dbReference>
<proteinExistence type="predicted"/>
<accession>A0A2I0AFN8</accession>
<dbReference type="Proteomes" id="UP000236161">
    <property type="component" value="Unassembled WGS sequence"/>
</dbReference>
<name>A0A2I0AFN8_9ASPA</name>
<gene>
    <name evidence="2" type="ORF">AXF42_Ash000212</name>
</gene>
<protein>
    <submittedName>
        <fullName evidence="2">Uncharacterized protein</fullName>
    </submittedName>
</protein>
<reference evidence="2 3" key="1">
    <citation type="journal article" date="2017" name="Nature">
        <title>The Apostasia genome and the evolution of orchids.</title>
        <authorList>
            <person name="Zhang G.Q."/>
            <person name="Liu K.W."/>
            <person name="Li Z."/>
            <person name="Lohaus R."/>
            <person name="Hsiao Y.Y."/>
            <person name="Niu S.C."/>
            <person name="Wang J.Y."/>
            <person name="Lin Y.C."/>
            <person name="Xu Q."/>
            <person name="Chen L.J."/>
            <person name="Yoshida K."/>
            <person name="Fujiwara S."/>
            <person name="Wang Z.W."/>
            <person name="Zhang Y.Q."/>
            <person name="Mitsuda N."/>
            <person name="Wang M."/>
            <person name="Liu G.H."/>
            <person name="Pecoraro L."/>
            <person name="Huang H.X."/>
            <person name="Xiao X.J."/>
            <person name="Lin M."/>
            <person name="Wu X.Y."/>
            <person name="Wu W.L."/>
            <person name="Chen Y.Y."/>
            <person name="Chang S.B."/>
            <person name="Sakamoto S."/>
            <person name="Ohme-Takagi M."/>
            <person name="Yagi M."/>
            <person name="Zeng S.J."/>
            <person name="Shen C.Y."/>
            <person name="Yeh C.M."/>
            <person name="Luo Y.B."/>
            <person name="Tsai W.C."/>
            <person name="Van de Peer Y."/>
            <person name="Liu Z.J."/>
        </authorList>
    </citation>
    <scope>NUCLEOTIDE SEQUENCE [LARGE SCALE GENOMIC DNA]</scope>
    <source>
        <strain evidence="3">cv. Shenzhen</strain>
        <tissue evidence="2">Stem</tissue>
    </source>
</reference>
<evidence type="ECO:0000313" key="3">
    <source>
        <dbReference type="Proteomes" id="UP000236161"/>
    </source>
</evidence>